<dbReference type="PROSITE" id="PS51077">
    <property type="entry name" value="HTH_ICLR"/>
    <property type="match status" value="1"/>
</dbReference>
<dbReference type="Gene3D" id="3.30.450.40">
    <property type="match status" value="1"/>
</dbReference>
<keyword evidence="1" id="KW-0805">Transcription regulation</keyword>
<keyword evidence="2" id="KW-0238">DNA-binding</keyword>
<dbReference type="Gene3D" id="1.10.10.10">
    <property type="entry name" value="Winged helix-like DNA-binding domain superfamily/Winged helix DNA-binding domain"/>
    <property type="match status" value="1"/>
</dbReference>
<dbReference type="InterPro" id="IPR005471">
    <property type="entry name" value="Tscrpt_reg_IclR_N"/>
</dbReference>
<keyword evidence="7" id="KW-1185">Reference proteome</keyword>
<dbReference type="InterPro" id="IPR036390">
    <property type="entry name" value="WH_DNA-bd_sf"/>
</dbReference>
<reference evidence="6 7" key="1">
    <citation type="submission" date="2020-01" db="EMBL/GenBank/DDBJ databases">
        <authorList>
            <person name="Lee S.D."/>
        </authorList>
    </citation>
    <scope>NUCLEOTIDE SEQUENCE [LARGE SCALE GENOMIC DNA]</scope>
    <source>
        <strain evidence="6 7">SAP-1</strain>
    </source>
</reference>
<reference evidence="6 7" key="2">
    <citation type="submission" date="2020-06" db="EMBL/GenBank/DDBJ databases">
        <title>Polyphasic characterization of a Rahnella strain isolated from tree sap.</title>
        <authorList>
            <person name="Kim I.S."/>
        </authorList>
    </citation>
    <scope>NUCLEOTIDE SEQUENCE [LARGE SCALE GENOMIC DNA]</scope>
    <source>
        <strain evidence="6 7">SAP-1</strain>
    </source>
</reference>
<evidence type="ECO:0000259" key="4">
    <source>
        <dbReference type="PROSITE" id="PS51077"/>
    </source>
</evidence>
<dbReference type="GO" id="GO:0045892">
    <property type="term" value="P:negative regulation of DNA-templated transcription"/>
    <property type="evidence" value="ECO:0007669"/>
    <property type="project" value="TreeGrafter"/>
</dbReference>
<dbReference type="InterPro" id="IPR029016">
    <property type="entry name" value="GAF-like_dom_sf"/>
</dbReference>
<keyword evidence="3" id="KW-0804">Transcription</keyword>
<dbReference type="SMART" id="SM00346">
    <property type="entry name" value="HTH_ICLR"/>
    <property type="match status" value="1"/>
</dbReference>
<dbReference type="CDD" id="cd00090">
    <property type="entry name" value="HTH_ARSR"/>
    <property type="match status" value="1"/>
</dbReference>
<evidence type="ECO:0000259" key="5">
    <source>
        <dbReference type="PROSITE" id="PS51078"/>
    </source>
</evidence>
<evidence type="ECO:0000256" key="3">
    <source>
        <dbReference type="ARBA" id="ARBA00023163"/>
    </source>
</evidence>
<dbReference type="EMBL" id="JAADJU010000011">
    <property type="protein sequence ID" value="NMP28920.1"/>
    <property type="molecule type" value="Genomic_DNA"/>
</dbReference>
<dbReference type="InterPro" id="IPR050707">
    <property type="entry name" value="HTH_MetabolicPath_Reg"/>
</dbReference>
<dbReference type="PROSITE" id="PS51078">
    <property type="entry name" value="ICLR_ED"/>
    <property type="match status" value="1"/>
</dbReference>
<dbReference type="SUPFAM" id="SSF46785">
    <property type="entry name" value="Winged helix' DNA-binding domain"/>
    <property type="match status" value="1"/>
</dbReference>
<dbReference type="Proteomes" id="UP000585363">
    <property type="component" value="Unassembled WGS sequence"/>
</dbReference>
<dbReference type="InterPro" id="IPR011991">
    <property type="entry name" value="ArsR-like_HTH"/>
</dbReference>
<evidence type="ECO:0000256" key="2">
    <source>
        <dbReference type="ARBA" id="ARBA00023125"/>
    </source>
</evidence>
<dbReference type="SUPFAM" id="SSF55781">
    <property type="entry name" value="GAF domain-like"/>
    <property type="match status" value="1"/>
</dbReference>
<dbReference type="PANTHER" id="PTHR30136">
    <property type="entry name" value="HELIX-TURN-HELIX TRANSCRIPTIONAL REGULATOR, ICLR FAMILY"/>
    <property type="match status" value="1"/>
</dbReference>
<comment type="caution">
    <text evidence="6">The sequence shown here is derived from an EMBL/GenBank/DDBJ whole genome shotgun (WGS) entry which is preliminary data.</text>
</comment>
<dbReference type="InterPro" id="IPR014757">
    <property type="entry name" value="Tscrpt_reg_IclR_C"/>
</dbReference>
<name>A0A848MPI1_9GAMM</name>
<dbReference type="RefSeq" id="WP_169404633.1">
    <property type="nucleotide sequence ID" value="NZ_JAADJU010000011.1"/>
</dbReference>
<evidence type="ECO:0000313" key="7">
    <source>
        <dbReference type="Proteomes" id="UP000585363"/>
    </source>
</evidence>
<evidence type="ECO:0000313" key="6">
    <source>
        <dbReference type="EMBL" id="NMP28920.1"/>
    </source>
</evidence>
<dbReference type="Pfam" id="PF09339">
    <property type="entry name" value="HTH_IclR"/>
    <property type="match status" value="1"/>
</dbReference>
<evidence type="ECO:0000256" key="1">
    <source>
        <dbReference type="ARBA" id="ARBA00023015"/>
    </source>
</evidence>
<dbReference type="InterPro" id="IPR036388">
    <property type="entry name" value="WH-like_DNA-bd_sf"/>
</dbReference>
<feature type="domain" description="IclR-ED" evidence="5">
    <location>
        <begin position="62"/>
        <end position="246"/>
    </location>
</feature>
<dbReference type="GO" id="GO:0003700">
    <property type="term" value="F:DNA-binding transcription factor activity"/>
    <property type="evidence" value="ECO:0007669"/>
    <property type="project" value="TreeGrafter"/>
</dbReference>
<gene>
    <name evidence="6" type="ORF">GW590_18840</name>
</gene>
<sequence>MSILITTANILRLMSQLERGVTVKDLTEHLAMPKSTAARVLKQLKDSGFVDKNRQSQQYEPGLMFLDASYLVRRHSSLIDVTEKALRELCQQTGHTGYVSIMDKNDVLALRVIPGSHPLQVVTHPGKRSSVWGTSTGRAILSRMTDAQIAAQLRETLEDPAFGSTLDFAQLMQRINQVRDRHWSAAINELVSGVASVSCSVKDPGNGECLAFCLSFPAAMADDAEIDRLSTLVCSAAKKIAQIVGDRYWSC</sequence>
<proteinExistence type="predicted"/>
<dbReference type="GO" id="GO:0003677">
    <property type="term" value="F:DNA binding"/>
    <property type="evidence" value="ECO:0007669"/>
    <property type="project" value="UniProtKB-KW"/>
</dbReference>
<feature type="domain" description="HTH iclR-type" evidence="4">
    <location>
        <begin position="1"/>
        <end position="63"/>
    </location>
</feature>
<protein>
    <submittedName>
        <fullName evidence="6">IclR family transcriptional regulator</fullName>
    </submittedName>
</protein>
<organism evidence="6 7">
    <name type="scientific">Rouxiella aceris</name>
    <dbReference type="NCBI Taxonomy" id="2703884"/>
    <lineage>
        <taxon>Bacteria</taxon>
        <taxon>Pseudomonadati</taxon>
        <taxon>Pseudomonadota</taxon>
        <taxon>Gammaproteobacteria</taxon>
        <taxon>Enterobacterales</taxon>
        <taxon>Yersiniaceae</taxon>
        <taxon>Rouxiella</taxon>
    </lineage>
</organism>
<dbReference type="AlphaFoldDB" id="A0A848MPI1"/>
<dbReference type="PANTHER" id="PTHR30136:SF35">
    <property type="entry name" value="HTH-TYPE TRANSCRIPTIONAL REGULATOR RV1719"/>
    <property type="match status" value="1"/>
</dbReference>
<accession>A0A848MPI1</accession>
<dbReference type="Pfam" id="PF01614">
    <property type="entry name" value="IclR_C"/>
    <property type="match status" value="1"/>
</dbReference>